<evidence type="ECO:0000259" key="2">
    <source>
        <dbReference type="Pfam" id="PF00534"/>
    </source>
</evidence>
<dbReference type="Pfam" id="PF00535">
    <property type="entry name" value="Glycos_transf_2"/>
    <property type="match status" value="1"/>
</dbReference>
<feature type="domain" description="Glycosyltransferase 2-like" evidence="3">
    <location>
        <begin position="144"/>
        <end position="269"/>
    </location>
</feature>
<accession>A0A2S5BFH5</accession>
<gene>
    <name evidence="4" type="ORF">BMF94_1428</name>
</gene>
<evidence type="ECO:0000313" key="5">
    <source>
        <dbReference type="Proteomes" id="UP000237144"/>
    </source>
</evidence>
<dbReference type="Gene3D" id="3.40.50.2000">
    <property type="entry name" value="Glycogen Phosphorylase B"/>
    <property type="match status" value="2"/>
</dbReference>
<evidence type="ECO:0000256" key="1">
    <source>
        <dbReference type="ARBA" id="ARBA00022676"/>
    </source>
</evidence>
<dbReference type="GO" id="GO:0016758">
    <property type="term" value="F:hexosyltransferase activity"/>
    <property type="evidence" value="ECO:0007669"/>
    <property type="project" value="TreeGrafter"/>
</dbReference>
<dbReference type="InterPro" id="IPR001173">
    <property type="entry name" value="Glyco_trans_2-like"/>
</dbReference>
<dbReference type="SUPFAM" id="SSF53448">
    <property type="entry name" value="Nucleotide-diphospho-sugar transferases"/>
    <property type="match status" value="1"/>
</dbReference>
<dbReference type="PANTHER" id="PTHR45947:SF3">
    <property type="entry name" value="SULFOQUINOVOSYL TRANSFERASE SQD2"/>
    <property type="match status" value="1"/>
</dbReference>
<dbReference type="CDD" id="cd00761">
    <property type="entry name" value="Glyco_tranf_GTA_type"/>
    <property type="match status" value="1"/>
</dbReference>
<keyword evidence="1" id="KW-0328">Glycosyltransferase</keyword>
<dbReference type="InterPro" id="IPR029044">
    <property type="entry name" value="Nucleotide-diphossugar_trans"/>
</dbReference>
<dbReference type="STRING" id="741276.A0A2S5BFH5"/>
<reference evidence="4 5" key="1">
    <citation type="journal article" date="2018" name="Front. Microbiol.">
        <title>Prospects for Fungal Bioremediation of Acidic Radioactive Waste Sites: Characterization and Genome Sequence of Rhodotorula taiwanensis MD1149.</title>
        <authorList>
            <person name="Tkavc R."/>
            <person name="Matrosova V.Y."/>
            <person name="Grichenko O.E."/>
            <person name="Gostincar C."/>
            <person name="Volpe R.P."/>
            <person name="Klimenkova P."/>
            <person name="Gaidamakova E.K."/>
            <person name="Zhou C.E."/>
            <person name="Stewart B.J."/>
            <person name="Lyman M.G."/>
            <person name="Malfatti S.A."/>
            <person name="Rubinfeld B."/>
            <person name="Courtot M."/>
            <person name="Singh J."/>
            <person name="Dalgard C.L."/>
            <person name="Hamilton T."/>
            <person name="Frey K.G."/>
            <person name="Gunde-Cimerman N."/>
            <person name="Dugan L."/>
            <person name="Daly M.J."/>
        </authorList>
    </citation>
    <scope>NUCLEOTIDE SEQUENCE [LARGE SCALE GENOMIC DNA]</scope>
    <source>
        <strain evidence="4 5">MD1149</strain>
    </source>
</reference>
<dbReference type="Gene3D" id="3.90.550.10">
    <property type="entry name" value="Spore Coat Polysaccharide Biosynthesis Protein SpsA, Chain A"/>
    <property type="match status" value="1"/>
</dbReference>
<evidence type="ECO:0008006" key="6">
    <source>
        <dbReference type="Google" id="ProtNLM"/>
    </source>
</evidence>
<proteinExistence type="predicted"/>
<sequence>MAGTASLDEPLAQGQSLLDRLRDRAAAFAVHAGIRRRRFVPPLVTLLVTLVFWETWTTLPHGRRYDVVADSWSHRVLGAFAARGSPRVESDYQLSADPLPVHHIHERIHFHNTPLSPHRPARNQFLRASGSRTYRQGGPPPVISIVTATQNPRRVMLETAATVFGQSLQNFEWVIVDDHSTDAESLAILAEIAQDPRVIIIPNEGADDIATCRNVGLRWVLSPDRQRDGTVPKYLANLDDDDLYEFTALEKTVWMLESNPDWDLGGFHVIKFGASNETVTSGVHSGATNFFSGNFVPGAAVYSSRAVLKSGCRYDEVNFAIGGEDWDFWLCLAENGHWGGTVPEPLFWYRGNEATFRKQRWGNLFVDGFAPLKARIDEKHRGLSQTGSFPDIPPRPSRQLDAITWEAPYENHLTHFEKSIMFIIPWLFVGGADIGALHQIQLYAEQGYRVTVVCTLHRPPDGLELRPRVLQFTHDIHVLPSFLSSTDLPRYIKYLLDSRGIGEVILCNSQLVYEMLPALVERVPHVKFIDYLHNEAYNGWKSGGYPTYSLLSQRYLSRTITCSSYLRDWLIARGHANPASIGVVKLGIEVSDFSPASEAHKAEKKKQLLGVGPETTVIGVVGRLDPQKRADLVPDIADELRKAGKYKSGDFVIIMIGDGDLKAKVTARIAQVRVHDFVRVLGTIDAPQDYLAATDIFLLPSMSEGISIAVAEAMAMALPIVTANAGALPEQLGFTDDDAGTVAGVLVDHNLDVAHDAPLYAEAIHSLVLDPVKREALGKQGRLKVETTFNWRDTLRGMFDEVRKACLPDLTRSKHLPHPAAHYAIQNLLLEAHDETDLTAFWTRMKARVRSGAGRVLQERCDDSSKELSRWIDKLEQPRKCDNAKIKAALSNDKLQRSANFQCGNWCVFDLTRADYAGWSFNGDCWTPFDEEVPLNCKKYWSFRPAGINLSL</sequence>
<comment type="caution">
    <text evidence="4">The sequence shown here is derived from an EMBL/GenBank/DDBJ whole genome shotgun (WGS) entry which is preliminary data.</text>
</comment>
<dbReference type="OrthoDB" id="3784at2759"/>
<dbReference type="Pfam" id="PF00534">
    <property type="entry name" value="Glycos_transf_1"/>
    <property type="match status" value="1"/>
</dbReference>
<dbReference type="AlphaFoldDB" id="A0A2S5BFH5"/>
<dbReference type="InterPro" id="IPR001296">
    <property type="entry name" value="Glyco_trans_1"/>
</dbReference>
<organism evidence="4 5">
    <name type="scientific">Rhodotorula taiwanensis</name>
    <dbReference type="NCBI Taxonomy" id="741276"/>
    <lineage>
        <taxon>Eukaryota</taxon>
        <taxon>Fungi</taxon>
        <taxon>Dikarya</taxon>
        <taxon>Basidiomycota</taxon>
        <taxon>Pucciniomycotina</taxon>
        <taxon>Microbotryomycetes</taxon>
        <taxon>Sporidiobolales</taxon>
        <taxon>Sporidiobolaceae</taxon>
        <taxon>Rhodotorula</taxon>
    </lineage>
</organism>
<feature type="domain" description="Glycosyl transferase family 1" evidence="2">
    <location>
        <begin position="605"/>
        <end position="782"/>
    </location>
</feature>
<keyword evidence="5" id="KW-1185">Reference proteome</keyword>
<evidence type="ECO:0000313" key="4">
    <source>
        <dbReference type="EMBL" id="POY75525.1"/>
    </source>
</evidence>
<dbReference type="CDD" id="cd03801">
    <property type="entry name" value="GT4_PimA-like"/>
    <property type="match status" value="1"/>
</dbReference>
<dbReference type="EMBL" id="PJQD01000014">
    <property type="protein sequence ID" value="POY75525.1"/>
    <property type="molecule type" value="Genomic_DNA"/>
</dbReference>
<protein>
    <recommendedName>
        <fullName evidence="6">Glycosyltransferase family 4 protein</fullName>
    </recommendedName>
</protein>
<dbReference type="InterPro" id="IPR050194">
    <property type="entry name" value="Glycosyltransferase_grp1"/>
</dbReference>
<name>A0A2S5BFH5_9BASI</name>
<dbReference type="Proteomes" id="UP000237144">
    <property type="component" value="Unassembled WGS sequence"/>
</dbReference>
<keyword evidence="1" id="KW-0808">Transferase</keyword>
<dbReference type="PANTHER" id="PTHR45947">
    <property type="entry name" value="SULFOQUINOVOSYL TRANSFERASE SQD2"/>
    <property type="match status" value="1"/>
</dbReference>
<dbReference type="SUPFAM" id="SSF53756">
    <property type="entry name" value="UDP-Glycosyltransferase/glycogen phosphorylase"/>
    <property type="match status" value="1"/>
</dbReference>
<evidence type="ECO:0000259" key="3">
    <source>
        <dbReference type="Pfam" id="PF00535"/>
    </source>
</evidence>